<proteinExistence type="predicted"/>
<name>A0ACC2WIG1_9TREE</name>
<organism evidence="1 2">
    <name type="scientific">Naganishia adeliensis</name>
    <dbReference type="NCBI Taxonomy" id="92952"/>
    <lineage>
        <taxon>Eukaryota</taxon>
        <taxon>Fungi</taxon>
        <taxon>Dikarya</taxon>
        <taxon>Basidiomycota</taxon>
        <taxon>Agaricomycotina</taxon>
        <taxon>Tremellomycetes</taxon>
        <taxon>Filobasidiales</taxon>
        <taxon>Filobasidiaceae</taxon>
        <taxon>Naganishia</taxon>
    </lineage>
</organism>
<accession>A0ACC2WIG1</accession>
<evidence type="ECO:0000313" key="1">
    <source>
        <dbReference type="EMBL" id="KAJ9110357.1"/>
    </source>
</evidence>
<gene>
    <name evidence="1" type="ORF">QFC20_002954</name>
</gene>
<keyword evidence="2" id="KW-1185">Reference proteome</keyword>
<dbReference type="Proteomes" id="UP001230649">
    <property type="component" value="Unassembled WGS sequence"/>
</dbReference>
<sequence length="288" mass="31586">MASPSYHNDNADDDNDDAELLREMDALPAPEAERQTAFKSLYHLPTSERLRGVANRIMFSRYYIIFYLAMTGLSGCPSTAWHILEIIVNGGMVLEVGTRWVGFGKQYPLTPLNVLDLFLTAFCIITLLVVFLNPCGAGSKREEVLDTILLVVRNAVQFWRLGTILRRSGHSLFHPPRPIDLSQARSAAFDLDLDLDLDDDEALAAHHIRNEGSAGGYQELSTTATPAAIGKGKAGRAFFDASEQLEAGPAPTETQRQGVFGNGQGQVGYEAGKQGLSADDEEQWDRLS</sequence>
<comment type="caution">
    <text evidence="1">The sequence shown here is derived from an EMBL/GenBank/DDBJ whole genome shotgun (WGS) entry which is preliminary data.</text>
</comment>
<reference evidence="1" key="1">
    <citation type="submission" date="2023-04" db="EMBL/GenBank/DDBJ databases">
        <title>Draft Genome sequencing of Naganishia species isolated from polar environments using Oxford Nanopore Technology.</title>
        <authorList>
            <person name="Leo P."/>
            <person name="Venkateswaran K."/>
        </authorList>
    </citation>
    <scope>NUCLEOTIDE SEQUENCE</scope>
    <source>
        <strain evidence="1">MNA-CCFEE 5262</strain>
    </source>
</reference>
<dbReference type="EMBL" id="JASBWS010000024">
    <property type="protein sequence ID" value="KAJ9110357.1"/>
    <property type="molecule type" value="Genomic_DNA"/>
</dbReference>
<protein>
    <submittedName>
        <fullName evidence="1">Uncharacterized protein</fullName>
    </submittedName>
</protein>
<evidence type="ECO:0000313" key="2">
    <source>
        <dbReference type="Proteomes" id="UP001230649"/>
    </source>
</evidence>